<dbReference type="Pfam" id="PF07690">
    <property type="entry name" value="MFS_1"/>
    <property type="match status" value="1"/>
</dbReference>
<keyword evidence="5 6" id="KW-0472">Membrane</keyword>
<keyword evidence="3 6" id="KW-0812">Transmembrane</keyword>
<evidence type="ECO:0000256" key="2">
    <source>
        <dbReference type="ARBA" id="ARBA00022448"/>
    </source>
</evidence>
<proteinExistence type="predicted"/>
<dbReference type="InterPro" id="IPR036259">
    <property type="entry name" value="MFS_trans_sf"/>
</dbReference>
<accession>A0A0N4XLB4</accession>
<feature type="transmembrane region" description="Helical" evidence="6">
    <location>
        <begin position="71"/>
        <end position="93"/>
    </location>
</feature>
<dbReference type="PANTHER" id="PTHR23510:SF3">
    <property type="entry name" value="MAJOR FACILITATOR SUPERFAMILY DOMAIN-CONTAINING PROTEIN 8"/>
    <property type="match status" value="1"/>
</dbReference>
<evidence type="ECO:0000313" key="8">
    <source>
        <dbReference type="EMBL" id="VDL66906.1"/>
    </source>
</evidence>
<dbReference type="PROSITE" id="PS50850">
    <property type="entry name" value="MFS"/>
    <property type="match status" value="1"/>
</dbReference>
<feature type="transmembrane region" description="Helical" evidence="6">
    <location>
        <begin position="113"/>
        <end position="133"/>
    </location>
</feature>
<evidence type="ECO:0000256" key="5">
    <source>
        <dbReference type="ARBA" id="ARBA00023136"/>
    </source>
</evidence>
<dbReference type="STRING" id="27835.A0A0N4XLB4"/>
<dbReference type="InterPro" id="IPR011701">
    <property type="entry name" value="MFS"/>
</dbReference>
<protein>
    <submittedName>
        <fullName evidence="10">MFS domain-containing protein</fullName>
    </submittedName>
</protein>
<dbReference type="InterPro" id="IPR020846">
    <property type="entry name" value="MFS_dom"/>
</dbReference>
<evidence type="ECO:0000256" key="4">
    <source>
        <dbReference type="ARBA" id="ARBA00022989"/>
    </source>
</evidence>
<dbReference type="Proteomes" id="UP000271162">
    <property type="component" value="Unassembled WGS sequence"/>
</dbReference>
<evidence type="ECO:0000256" key="3">
    <source>
        <dbReference type="ARBA" id="ARBA00022692"/>
    </source>
</evidence>
<feature type="transmembrane region" description="Helical" evidence="6">
    <location>
        <begin position="12"/>
        <end position="30"/>
    </location>
</feature>
<dbReference type="GO" id="GO:0022857">
    <property type="term" value="F:transmembrane transporter activity"/>
    <property type="evidence" value="ECO:0007669"/>
    <property type="project" value="InterPro"/>
</dbReference>
<dbReference type="GO" id="GO:0012505">
    <property type="term" value="C:endomembrane system"/>
    <property type="evidence" value="ECO:0007669"/>
    <property type="project" value="UniProtKB-SubCell"/>
</dbReference>
<dbReference type="Gene3D" id="1.20.1250.20">
    <property type="entry name" value="MFS general substrate transporter like domains"/>
    <property type="match status" value="1"/>
</dbReference>
<dbReference type="AlphaFoldDB" id="A0A0N4XLB4"/>
<dbReference type="InterPro" id="IPR051068">
    <property type="entry name" value="MFS_Domain-Containing_Protein"/>
</dbReference>
<dbReference type="PANTHER" id="PTHR23510">
    <property type="entry name" value="INNER MEMBRANE TRANSPORT PROTEIN YAJR"/>
    <property type="match status" value="1"/>
</dbReference>
<evidence type="ECO:0000256" key="1">
    <source>
        <dbReference type="ARBA" id="ARBA00004127"/>
    </source>
</evidence>
<evidence type="ECO:0000313" key="9">
    <source>
        <dbReference type="Proteomes" id="UP000271162"/>
    </source>
</evidence>
<sequence>MFVASVRLPTIFGLNMMLLGNLIYLIIDVLPTGHRYGIAMSRILIGIGSSNGVLLRAFASTASTSADRSRAIGCVTAGIAVGLVVGPGLQALFTPLGEDGVQLLGWSLNMYKAPALLAAVVNIVGIIVMHFAFDERYAGIRDDDEVL</sequence>
<dbReference type="EMBL" id="UYSL01004841">
    <property type="protein sequence ID" value="VDL66906.1"/>
    <property type="molecule type" value="Genomic_DNA"/>
</dbReference>
<dbReference type="GO" id="GO:0005765">
    <property type="term" value="C:lysosomal membrane"/>
    <property type="evidence" value="ECO:0007669"/>
    <property type="project" value="TreeGrafter"/>
</dbReference>
<organism evidence="10">
    <name type="scientific">Nippostrongylus brasiliensis</name>
    <name type="common">Rat hookworm</name>
    <dbReference type="NCBI Taxonomy" id="27835"/>
    <lineage>
        <taxon>Eukaryota</taxon>
        <taxon>Metazoa</taxon>
        <taxon>Ecdysozoa</taxon>
        <taxon>Nematoda</taxon>
        <taxon>Chromadorea</taxon>
        <taxon>Rhabditida</taxon>
        <taxon>Rhabditina</taxon>
        <taxon>Rhabditomorpha</taxon>
        <taxon>Strongyloidea</taxon>
        <taxon>Heligmosomidae</taxon>
        <taxon>Nippostrongylus</taxon>
    </lineage>
</organism>
<evidence type="ECO:0000259" key="7">
    <source>
        <dbReference type="PROSITE" id="PS50850"/>
    </source>
</evidence>
<name>A0A0N4XLB4_NIPBR</name>
<feature type="transmembrane region" description="Helical" evidence="6">
    <location>
        <begin position="36"/>
        <end position="59"/>
    </location>
</feature>
<dbReference type="WBParaSite" id="NBR_0000331601-mRNA-1">
    <property type="protein sequence ID" value="NBR_0000331601-mRNA-1"/>
    <property type="gene ID" value="NBR_0000331601"/>
</dbReference>
<evidence type="ECO:0000313" key="10">
    <source>
        <dbReference type="WBParaSite" id="NBR_0000331601-mRNA-1"/>
    </source>
</evidence>
<keyword evidence="9" id="KW-1185">Reference proteome</keyword>
<keyword evidence="2" id="KW-0813">Transport</keyword>
<comment type="subcellular location">
    <subcellularLocation>
        <location evidence="1">Endomembrane system</location>
        <topology evidence="1">Multi-pass membrane protein</topology>
    </subcellularLocation>
</comment>
<evidence type="ECO:0000256" key="6">
    <source>
        <dbReference type="SAM" id="Phobius"/>
    </source>
</evidence>
<dbReference type="OMA" id="YLWIIVC"/>
<gene>
    <name evidence="8" type="ORF">NBR_LOCUS3317</name>
</gene>
<reference evidence="10" key="1">
    <citation type="submission" date="2017-02" db="UniProtKB">
        <authorList>
            <consortium name="WormBaseParasite"/>
        </authorList>
    </citation>
    <scope>IDENTIFICATION</scope>
</reference>
<keyword evidence="4 6" id="KW-1133">Transmembrane helix</keyword>
<feature type="domain" description="Major facilitator superfamily (MFS) profile" evidence="7">
    <location>
        <begin position="1"/>
        <end position="147"/>
    </location>
</feature>
<reference evidence="8 9" key="2">
    <citation type="submission" date="2018-11" db="EMBL/GenBank/DDBJ databases">
        <authorList>
            <consortium name="Pathogen Informatics"/>
        </authorList>
    </citation>
    <scope>NUCLEOTIDE SEQUENCE [LARGE SCALE GENOMIC DNA]</scope>
</reference>
<dbReference type="SUPFAM" id="SSF103473">
    <property type="entry name" value="MFS general substrate transporter"/>
    <property type="match status" value="1"/>
</dbReference>